<dbReference type="RefSeq" id="WP_168623455.1">
    <property type="nucleotide sequence ID" value="NZ_JAAZQQ010000003.1"/>
</dbReference>
<feature type="domain" description="B12-binding" evidence="1">
    <location>
        <begin position="132"/>
        <end position="253"/>
    </location>
</feature>
<protein>
    <submittedName>
        <fullName evidence="2">Cobalamin B12-binding domain-containing protein</fullName>
    </submittedName>
</protein>
<dbReference type="PROSITE" id="PS51332">
    <property type="entry name" value="B12_BINDING"/>
    <property type="match status" value="1"/>
</dbReference>
<dbReference type="Pfam" id="PF02310">
    <property type="entry name" value="B12-binding"/>
    <property type="match status" value="1"/>
</dbReference>
<evidence type="ECO:0000313" key="3">
    <source>
        <dbReference type="Proteomes" id="UP000526408"/>
    </source>
</evidence>
<evidence type="ECO:0000313" key="2">
    <source>
        <dbReference type="EMBL" id="NKX45063.1"/>
    </source>
</evidence>
<dbReference type="Gene3D" id="3.40.50.280">
    <property type="entry name" value="Cobalamin-binding domain"/>
    <property type="match status" value="1"/>
</dbReference>
<dbReference type="GO" id="GO:0046872">
    <property type="term" value="F:metal ion binding"/>
    <property type="evidence" value="ECO:0007669"/>
    <property type="project" value="InterPro"/>
</dbReference>
<comment type="caution">
    <text evidence="2">The sequence shown here is derived from an EMBL/GenBank/DDBJ whole genome shotgun (WGS) entry which is preliminary data.</text>
</comment>
<gene>
    <name evidence="2" type="ORF">HCU73_10710</name>
</gene>
<evidence type="ECO:0000259" key="1">
    <source>
        <dbReference type="PROSITE" id="PS51332"/>
    </source>
</evidence>
<dbReference type="InterPro" id="IPR006158">
    <property type="entry name" value="Cobalamin-bd"/>
</dbReference>
<dbReference type="AlphaFoldDB" id="A0A7X6GZ75"/>
<name>A0A7X6GZ75_9RHOB</name>
<dbReference type="EMBL" id="JAAZQQ010000003">
    <property type="protein sequence ID" value="NKX45063.1"/>
    <property type="molecule type" value="Genomic_DNA"/>
</dbReference>
<accession>A0A7X6GZ75</accession>
<reference evidence="2 3" key="1">
    <citation type="submission" date="2020-04" db="EMBL/GenBank/DDBJ databases">
        <authorList>
            <person name="Yoon J."/>
        </authorList>
    </citation>
    <scope>NUCLEOTIDE SEQUENCE [LARGE SCALE GENOMIC DNA]</scope>
    <source>
        <strain evidence="2 3">KMU-115</strain>
    </source>
</reference>
<dbReference type="InterPro" id="IPR036724">
    <property type="entry name" value="Cobalamin-bd_sf"/>
</dbReference>
<organism evidence="2 3">
    <name type="scientific">Roseicyclus persicicus</name>
    <dbReference type="NCBI Taxonomy" id="2650661"/>
    <lineage>
        <taxon>Bacteria</taxon>
        <taxon>Pseudomonadati</taxon>
        <taxon>Pseudomonadota</taxon>
        <taxon>Alphaproteobacteria</taxon>
        <taxon>Rhodobacterales</taxon>
        <taxon>Roseobacteraceae</taxon>
        <taxon>Roseicyclus</taxon>
    </lineage>
</organism>
<keyword evidence="3" id="KW-1185">Reference proteome</keyword>
<dbReference type="Proteomes" id="UP000526408">
    <property type="component" value="Unassembled WGS sequence"/>
</dbReference>
<dbReference type="SUPFAM" id="SSF52242">
    <property type="entry name" value="Cobalamin (vitamin B12)-binding domain"/>
    <property type="match status" value="1"/>
</dbReference>
<sequence>MKDETHRSPTAYPAMEAAEVTRLAQRAIAVLAAHGPGRSDGLSHRLVQLCDAFISSDEEPRHEMLQRLRQDGVSTDDIIDHVIPAVARLMGERWFADDISFAHVTIGAARLQEAVRAFGWHDDSRNRAGEDAQAILLVIPRAEHHTLGTFVLADQLRRRGYTVHIAVDRHPRQVAEMLRKRRYVMIGITASGRRTLASARELVDIIRQTVTTVTPVILGGPILDKRLDVLGLTGADHTAADADMALRKCGLLRPGREAPVKVTVNQAGDVSAGGEDRNG</sequence>
<proteinExistence type="predicted"/>
<dbReference type="GO" id="GO:0031419">
    <property type="term" value="F:cobalamin binding"/>
    <property type="evidence" value="ECO:0007669"/>
    <property type="project" value="InterPro"/>
</dbReference>